<dbReference type="Proteomes" id="UP000664617">
    <property type="component" value="Unassembled WGS sequence"/>
</dbReference>
<name>A0ABS3I969_9MICO</name>
<evidence type="ECO:0000256" key="2">
    <source>
        <dbReference type="SAM" id="SignalP"/>
    </source>
</evidence>
<evidence type="ECO:0000313" key="4">
    <source>
        <dbReference type="Proteomes" id="UP000664617"/>
    </source>
</evidence>
<keyword evidence="4" id="KW-1185">Reference proteome</keyword>
<comment type="caution">
    <text evidence="3">The sequence shown here is derived from an EMBL/GenBank/DDBJ whole genome shotgun (WGS) entry which is preliminary data.</text>
</comment>
<feature type="signal peptide" evidence="2">
    <location>
        <begin position="1"/>
        <end position="31"/>
    </location>
</feature>
<gene>
    <name evidence="3" type="ORF">J0911_11145</name>
</gene>
<proteinExistence type="predicted"/>
<feature type="region of interest" description="Disordered" evidence="1">
    <location>
        <begin position="32"/>
        <end position="112"/>
    </location>
</feature>
<organism evidence="3 4">
    <name type="scientific">Myceligenerans salitolerans</name>
    <dbReference type="NCBI Taxonomy" id="1230528"/>
    <lineage>
        <taxon>Bacteria</taxon>
        <taxon>Bacillati</taxon>
        <taxon>Actinomycetota</taxon>
        <taxon>Actinomycetes</taxon>
        <taxon>Micrococcales</taxon>
        <taxon>Promicromonosporaceae</taxon>
        <taxon>Myceligenerans</taxon>
    </lineage>
</organism>
<reference evidence="4" key="2">
    <citation type="submission" date="2023-07" db="EMBL/GenBank/DDBJ databases">
        <title>Myceligenerans salitolerans sp. nov., a halotolerant actinomycete isolated from a salt lake in Xinjiang, China.</title>
        <authorList>
            <person name="Guan T."/>
        </authorList>
    </citation>
    <scope>NUCLEOTIDE SEQUENCE [LARGE SCALE GENOMIC DNA]</scope>
    <source>
        <strain evidence="4">XHU 5031</strain>
    </source>
</reference>
<evidence type="ECO:0000256" key="1">
    <source>
        <dbReference type="SAM" id="MobiDB-lite"/>
    </source>
</evidence>
<evidence type="ECO:0000313" key="3">
    <source>
        <dbReference type="EMBL" id="MBO0609580.1"/>
    </source>
</evidence>
<accession>A0ABS3I969</accession>
<feature type="compositionally biased region" description="Polar residues" evidence="1">
    <location>
        <begin position="42"/>
        <end position="57"/>
    </location>
</feature>
<protein>
    <recommendedName>
        <fullName evidence="5">Lipoprotein</fullName>
    </recommendedName>
</protein>
<reference evidence="3 4" key="1">
    <citation type="submission" date="2021-03" db="EMBL/GenBank/DDBJ databases">
        <authorList>
            <person name="Xin L."/>
        </authorList>
    </citation>
    <scope>NUCLEOTIDE SEQUENCE [LARGE SCALE GENOMIC DNA]</scope>
    <source>
        <strain evidence="3 4">XHU 5031</strain>
    </source>
</reference>
<dbReference type="PROSITE" id="PS51257">
    <property type="entry name" value="PROKAR_LIPOPROTEIN"/>
    <property type="match status" value="1"/>
</dbReference>
<feature type="chain" id="PRO_5046385389" description="Lipoprotein" evidence="2">
    <location>
        <begin position="32"/>
        <end position="207"/>
    </location>
</feature>
<evidence type="ECO:0008006" key="5">
    <source>
        <dbReference type="Google" id="ProtNLM"/>
    </source>
</evidence>
<keyword evidence="2" id="KW-0732">Signal</keyword>
<sequence length="207" mass="20753">MTRTTGTRGMRFAGLAAAVLACAVLAGCAGADTTGGSGASTPVTDESTAGSTPSDTPGTGDEESDMDDDGARNLRPKNSATEIDPLTAGATGTGLPEGVEGSTSSPAGAAWSPEPGLIYVVTNDSSSCPIIAEQTATEQDGQVVVGLLPRRDGMCTMDWVPTTSVVRMPDGVEDGAAVTVRLGDKGTLDLPAREKDGDPGPIAWVAN</sequence>
<dbReference type="EMBL" id="JAFMPK010000044">
    <property type="protein sequence ID" value="MBO0609580.1"/>
    <property type="molecule type" value="Genomic_DNA"/>
</dbReference>
<dbReference type="RefSeq" id="WP_207275537.1">
    <property type="nucleotide sequence ID" value="NZ_JAFMPK010000044.1"/>
</dbReference>